<sequence>MKFTTLIMAAIVGLAAAAAPPRLLTRNGVSAECPNGCLGSGSGVTCCSCPGGIPGCYNCADGSDADCSAEVTE</sequence>
<keyword evidence="1" id="KW-0732">Signal</keyword>
<dbReference type="AlphaFoldDB" id="A0AA39TUU5"/>
<feature type="chain" id="PRO_5041240299" evidence="1">
    <location>
        <begin position="18"/>
        <end position="73"/>
    </location>
</feature>
<accession>A0AA39TUU5</accession>
<comment type="caution">
    <text evidence="2">The sequence shown here is derived from an EMBL/GenBank/DDBJ whole genome shotgun (WGS) entry which is preliminary data.</text>
</comment>
<proteinExistence type="predicted"/>
<evidence type="ECO:0000313" key="3">
    <source>
        <dbReference type="Proteomes" id="UP001175001"/>
    </source>
</evidence>
<feature type="signal peptide" evidence="1">
    <location>
        <begin position="1"/>
        <end position="17"/>
    </location>
</feature>
<name>A0AA39TUU5_9PEZI</name>
<gene>
    <name evidence="2" type="ORF">DIS24_g12623</name>
</gene>
<protein>
    <submittedName>
        <fullName evidence="2">Uncharacterized protein</fullName>
    </submittedName>
</protein>
<organism evidence="2 3">
    <name type="scientific">Lasiodiplodia hormozganensis</name>
    <dbReference type="NCBI Taxonomy" id="869390"/>
    <lineage>
        <taxon>Eukaryota</taxon>
        <taxon>Fungi</taxon>
        <taxon>Dikarya</taxon>
        <taxon>Ascomycota</taxon>
        <taxon>Pezizomycotina</taxon>
        <taxon>Dothideomycetes</taxon>
        <taxon>Dothideomycetes incertae sedis</taxon>
        <taxon>Botryosphaeriales</taxon>
        <taxon>Botryosphaeriaceae</taxon>
        <taxon>Lasiodiplodia</taxon>
    </lineage>
</organism>
<dbReference type="Proteomes" id="UP001175001">
    <property type="component" value="Unassembled WGS sequence"/>
</dbReference>
<reference evidence="2" key="1">
    <citation type="submission" date="2023-06" db="EMBL/GenBank/DDBJ databases">
        <title>Multi-omics analyses reveal the molecular pathogenesis toolkit of Lasiodiplodia hormozganensis, a cross-kingdom pathogen.</title>
        <authorList>
            <person name="Felix C."/>
            <person name="Meneses R."/>
            <person name="Goncalves M.F.M."/>
            <person name="Tilleman L."/>
            <person name="Duarte A.S."/>
            <person name="Jorrin-Novo J.V."/>
            <person name="Van De Peer Y."/>
            <person name="Deforce D."/>
            <person name="Van Nieuwerburgh F."/>
            <person name="Esteves A.C."/>
            <person name="Alves A."/>
        </authorList>
    </citation>
    <scope>NUCLEOTIDE SEQUENCE</scope>
    <source>
        <strain evidence="2">CBS 339.90</strain>
    </source>
</reference>
<evidence type="ECO:0000313" key="2">
    <source>
        <dbReference type="EMBL" id="KAK0608978.1"/>
    </source>
</evidence>
<evidence type="ECO:0000256" key="1">
    <source>
        <dbReference type="SAM" id="SignalP"/>
    </source>
</evidence>
<dbReference type="EMBL" id="JAUJDW010000331">
    <property type="protein sequence ID" value="KAK0608978.1"/>
    <property type="molecule type" value="Genomic_DNA"/>
</dbReference>
<keyword evidence="3" id="KW-1185">Reference proteome</keyword>